<feature type="transmembrane region" description="Helical" evidence="1">
    <location>
        <begin position="406"/>
        <end position="425"/>
    </location>
</feature>
<keyword evidence="3" id="KW-1185">Reference proteome</keyword>
<feature type="transmembrane region" description="Helical" evidence="1">
    <location>
        <begin position="337"/>
        <end position="358"/>
    </location>
</feature>
<dbReference type="Pfam" id="PF07690">
    <property type="entry name" value="MFS_1"/>
    <property type="match status" value="1"/>
</dbReference>
<dbReference type="InterPro" id="IPR036259">
    <property type="entry name" value="MFS_trans_sf"/>
</dbReference>
<reference evidence="2" key="1">
    <citation type="submission" date="2021-06" db="EMBL/GenBank/DDBJ databases">
        <title>Parelaphostrongylus tenuis whole genome reference sequence.</title>
        <authorList>
            <person name="Garwood T.J."/>
            <person name="Larsen P.A."/>
            <person name="Fountain-Jones N.M."/>
            <person name="Garbe J.R."/>
            <person name="Macchietto M.G."/>
            <person name="Kania S.A."/>
            <person name="Gerhold R.W."/>
            <person name="Richards J.E."/>
            <person name="Wolf T.M."/>
        </authorList>
    </citation>
    <scope>NUCLEOTIDE SEQUENCE</scope>
    <source>
        <strain evidence="2">MNPRO001-30</strain>
        <tissue evidence="2">Meninges</tissue>
    </source>
</reference>
<dbReference type="Gene3D" id="1.20.1250.20">
    <property type="entry name" value="MFS general substrate transporter like domains"/>
    <property type="match status" value="2"/>
</dbReference>
<feature type="transmembrane region" description="Helical" evidence="1">
    <location>
        <begin position="283"/>
        <end position="300"/>
    </location>
</feature>
<dbReference type="SUPFAM" id="SSF103473">
    <property type="entry name" value="MFS general substrate transporter"/>
    <property type="match status" value="1"/>
</dbReference>
<gene>
    <name evidence="2" type="ORF">KIN20_002907</name>
</gene>
<dbReference type="GO" id="GO:0022857">
    <property type="term" value="F:transmembrane transporter activity"/>
    <property type="evidence" value="ECO:0007669"/>
    <property type="project" value="InterPro"/>
</dbReference>
<dbReference type="InterPro" id="IPR011701">
    <property type="entry name" value="MFS"/>
</dbReference>
<sequence length="478" mass="51763">MEKSSVVRFAILGITLTAITSLYANQNALSFTIICMEDVIHSKSTNETEGDHWLNNSNKRNVLFSIIAIGQLLGNSSYRSSNTNNRIKVYLPNLRSLSDITTLANPLAVELGHLYLTIVRFLQGFALAIIIVSCGQVATQWSPHNESATFIAILSCNIQLGLAVTIPLATMLCQSLGWRSLYYFFGIFGILSTAAFFFMFRDDPRKHWMVSDKELKAITAGKEGPTVREPVPYTKICSDPCMHASLLLAIGGFAGLLVISVYGPTFINKALGIQLTNTGLLTALPHALAMVLKLLVGPLFDISTFISEKNRLIILVFLTQGITAFCLFVISQKPSEVLTQVAYCGASACIGLAGVSVLKIAQMVTQQHVDFVLVCITFCGCATAMILPAIVAIVCPNNTVDEWSTLLLGTSVFIAISIVPFMFVARDKPATCARTSTEASQPCYLATESKAKIVPSATVRTESDLQSSVKMTQVASES</sequence>
<feature type="transmembrane region" description="Helical" evidence="1">
    <location>
        <begin position="244"/>
        <end position="263"/>
    </location>
</feature>
<evidence type="ECO:0008006" key="4">
    <source>
        <dbReference type="Google" id="ProtNLM"/>
    </source>
</evidence>
<dbReference type="GO" id="GO:0016020">
    <property type="term" value="C:membrane"/>
    <property type="evidence" value="ECO:0007669"/>
    <property type="project" value="TreeGrafter"/>
</dbReference>
<evidence type="ECO:0000313" key="3">
    <source>
        <dbReference type="Proteomes" id="UP001196413"/>
    </source>
</evidence>
<keyword evidence="1" id="KW-1133">Transmembrane helix</keyword>
<dbReference type="Proteomes" id="UP001196413">
    <property type="component" value="Unassembled WGS sequence"/>
</dbReference>
<evidence type="ECO:0000313" key="2">
    <source>
        <dbReference type="EMBL" id="KAJ1347757.1"/>
    </source>
</evidence>
<name>A0AAD5QDU7_PARTN</name>
<dbReference type="EMBL" id="JAHQIW010000381">
    <property type="protein sequence ID" value="KAJ1347757.1"/>
    <property type="molecule type" value="Genomic_DNA"/>
</dbReference>
<evidence type="ECO:0000256" key="1">
    <source>
        <dbReference type="SAM" id="Phobius"/>
    </source>
</evidence>
<accession>A0AAD5QDU7</accession>
<organism evidence="2 3">
    <name type="scientific">Parelaphostrongylus tenuis</name>
    <name type="common">Meningeal worm</name>
    <dbReference type="NCBI Taxonomy" id="148309"/>
    <lineage>
        <taxon>Eukaryota</taxon>
        <taxon>Metazoa</taxon>
        <taxon>Ecdysozoa</taxon>
        <taxon>Nematoda</taxon>
        <taxon>Chromadorea</taxon>
        <taxon>Rhabditida</taxon>
        <taxon>Rhabditina</taxon>
        <taxon>Rhabditomorpha</taxon>
        <taxon>Strongyloidea</taxon>
        <taxon>Metastrongylidae</taxon>
        <taxon>Parelaphostrongylus</taxon>
    </lineage>
</organism>
<feature type="transmembrane region" description="Helical" evidence="1">
    <location>
        <begin position="114"/>
        <end position="138"/>
    </location>
</feature>
<dbReference type="AlphaFoldDB" id="A0AAD5QDU7"/>
<feature type="transmembrane region" description="Helical" evidence="1">
    <location>
        <begin position="312"/>
        <end position="331"/>
    </location>
</feature>
<dbReference type="PANTHER" id="PTHR45757">
    <property type="entry name" value="PROTEIN CBG23364-RELATED"/>
    <property type="match status" value="1"/>
</dbReference>
<protein>
    <recommendedName>
        <fullName evidence="4">Major facilitator superfamily (MFS) profile domain-containing protein</fullName>
    </recommendedName>
</protein>
<proteinExistence type="predicted"/>
<keyword evidence="1" id="KW-0812">Transmembrane</keyword>
<dbReference type="PANTHER" id="PTHR45757:SF11">
    <property type="entry name" value="MAJOR FACILITATOR SUPERFAMILY (MFS) PROFILE DOMAIN-CONTAINING PROTEIN"/>
    <property type="match status" value="1"/>
</dbReference>
<feature type="transmembrane region" description="Helical" evidence="1">
    <location>
        <begin position="181"/>
        <end position="200"/>
    </location>
</feature>
<feature type="transmembrane region" description="Helical" evidence="1">
    <location>
        <begin position="370"/>
        <end position="394"/>
    </location>
</feature>
<comment type="caution">
    <text evidence="2">The sequence shown here is derived from an EMBL/GenBank/DDBJ whole genome shotgun (WGS) entry which is preliminary data.</text>
</comment>
<feature type="transmembrane region" description="Helical" evidence="1">
    <location>
        <begin position="150"/>
        <end position="169"/>
    </location>
</feature>
<keyword evidence="1" id="KW-0472">Membrane</keyword>